<reference evidence="2 3" key="1">
    <citation type="submission" date="2016-05" db="EMBL/GenBank/DDBJ databases">
        <title>Comparative genomics of biotechnologically important yeasts.</title>
        <authorList>
            <consortium name="DOE Joint Genome Institute"/>
            <person name="Riley R."/>
            <person name="Haridas S."/>
            <person name="Wolfe K.H."/>
            <person name="Lopes M.R."/>
            <person name="Hittinger C.T."/>
            <person name="Goker M."/>
            <person name="Salamov A."/>
            <person name="Wisecaver J."/>
            <person name="Long T.M."/>
            <person name="Aerts A.L."/>
            <person name="Barry K."/>
            <person name="Choi C."/>
            <person name="Clum A."/>
            <person name="Coughlan A.Y."/>
            <person name="Deshpande S."/>
            <person name="Douglass A.P."/>
            <person name="Hanson S.J."/>
            <person name="Klenk H.-P."/>
            <person name="LaButti K."/>
            <person name="Lapidus A."/>
            <person name="Lindquist E."/>
            <person name="Lipzen A."/>
            <person name="Meier-kolthoff J.P."/>
            <person name="Ohm R.A."/>
            <person name="Otillar R.P."/>
            <person name="Pangilinan J."/>
            <person name="Peng Y."/>
            <person name="Rokas A."/>
            <person name="Rosa C.A."/>
            <person name="Scheuner C."/>
            <person name="Sibirny A.A."/>
            <person name="Slot J.C."/>
            <person name="Stielow J.B."/>
            <person name="Sun H."/>
            <person name="Kurtzman C.P."/>
            <person name="Blackwell M."/>
            <person name="Grigoriev I.V."/>
            <person name="Jeffries T.W."/>
        </authorList>
    </citation>
    <scope>NUCLEOTIDE SEQUENCE [LARGE SCALE GENOMIC DNA]</scope>
    <source>
        <strain evidence="2 3">NRRL YB-4993</strain>
    </source>
</reference>
<keyword evidence="1" id="KW-0472">Membrane</keyword>
<sequence length="57" mass="6785">MLNLTYRPSSVFWTSSLHIYNRCLCPRLQRKTGLPLWLLIFLERAFLTTLAWIDVIC</sequence>
<evidence type="ECO:0000313" key="2">
    <source>
        <dbReference type="EMBL" id="OBA24265.1"/>
    </source>
</evidence>
<keyword evidence="3" id="KW-1185">Reference proteome</keyword>
<accession>A0A1A0HJS1</accession>
<dbReference type="EMBL" id="LXTC01000001">
    <property type="protein sequence ID" value="OBA24265.1"/>
    <property type="molecule type" value="Genomic_DNA"/>
</dbReference>
<dbReference type="RefSeq" id="XP_018714746.1">
    <property type="nucleotide sequence ID" value="XM_018854182.1"/>
</dbReference>
<proteinExistence type="predicted"/>
<organism evidence="2 3">
    <name type="scientific">Metschnikowia bicuspidata var. bicuspidata NRRL YB-4993</name>
    <dbReference type="NCBI Taxonomy" id="869754"/>
    <lineage>
        <taxon>Eukaryota</taxon>
        <taxon>Fungi</taxon>
        <taxon>Dikarya</taxon>
        <taxon>Ascomycota</taxon>
        <taxon>Saccharomycotina</taxon>
        <taxon>Pichiomycetes</taxon>
        <taxon>Metschnikowiaceae</taxon>
        <taxon>Metschnikowia</taxon>
    </lineage>
</organism>
<keyword evidence="1" id="KW-1133">Transmembrane helix</keyword>
<keyword evidence="1" id="KW-0812">Transmembrane</keyword>
<protein>
    <submittedName>
        <fullName evidence="2">Uncharacterized protein</fullName>
    </submittedName>
</protein>
<dbReference type="Proteomes" id="UP000092555">
    <property type="component" value="Unassembled WGS sequence"/>
</dbReference>
<gene>
    <name evidence="2" type="ORF">METBIDRAFT_121620</name>
</gene>
<evidence type="ECO:0000313" key="3">
    <source>
        <dbReference type="Proteomes" id="UP000092555"/>
    </source>
</evidence>
<comment type="caution">
    <text evidence="2">The sequence shown here is derived from an EMBL/GenBank/DDBJ whole genome shotgun (WGS) entry which is preliminary data.</text>
</comment>
<dbReference type="GeneID" id="30027158"/>
<evidence type="ECO:0000256" key="1">
    <source>
        <dbReference type="SAM" id="Phobius"/>
    </source>
</evidence>
<feature type="transmembrane region" description="Helical" evidence="1">
    <location>
        <begin position="34"/>
        <end position="53"/>
    </location>
</feature>
<name>A0A1A0HJS1_9ASCO</name>
<dbReference type="AlphaFoldDB" id="A0A1A0HJS1"/>